<reference evidence="2" key="1">
    <citation type="submission" date="2016-12" db="EMBL/GenBank/DDBJ databases">
        <title>Discovery of methanogenic haloarchaea.</title>
        <authorList>
            <person name="Sorokin D.Y."/>
            <person name="Makarova K.S."/>
            <person name="Abbas B."/>
            <person name="Ferrer M."/>
            <person name="Golyshin P.N."/>
        </authorList>
    </citation>
    <scope>NUCLEOTIDE SEQUENCE [LARGE SCALE GENOMIC DNA]</scope>
    <source>
        <strain evidence="2">HMET1</strain>
    </source>
</reference>
<keyword evidence="3" id="KW-1185">Reference proteome</keyword>
<dbReference type="EMBL" id="MSDW01000001">
    <property type="protein sequence ID" value="OKY78295.1"/>
    <property type="molecule type" value="Genomic_DNA"/>
</dbReference>
<comment type="caution">
    <text evidence="2">The sequence shown here is derived from an EMBL/GenBank/DDBJ whole genome shotgun (WGS) entry which is preliminary data.</text>
</comment>
<dbReference type="Proteomes" id="UP000185744">
    <property type="component" value="Unassembled WGS sequence"/>
</dbReference>
<gene>
    <name evidence="2" type="ORF">BTN85_0783</name>
</gene>
<organism evidence="2 3">
    <name type="scientific">Methanohalarchaeum thermophilum</name>
    <dbReference type="NCBI Taxonomy" id="1903181"/>
    <lineage>
        <taxon>Archaea</taxon>
        <taxon>Methanobacteriati</taxon>
        <taxon>Methanobacteriota</taxon>
        <taxon>Methanonatronarchaeia</taxon>
        <taxon>Methanonatronarchaeales</taxon>
        <taxon>Methanonatronarchaeaceae</taxon>
        <taxon>Candidatus Methanohalarchaeum</taxon>
    </lineage>
</organism>
<protein>
    <submittedName>
        <fullName evidence="2">Uncharacterized protein</fullName>
    </submittedName>
</protein>
<keyword evidence="1" id="KW-0812">Transmembrane</keyword>
<feature type="transmembrane region" description="Helical" evidence="1">
    <location>
        <begin position="31"/>
        <end position="49"/>
    </location>
</feature>
<dbReference type="InParanoid" id="A0A1Q6DVB4"/>
<sequence length="224" mass="26194">MKTNFDLRVLIIILVFVTPAILKAFKFEFFILNLVFSIFAIIFPILYLLKICFLGKKRKNETSKGSNKFSFHKPNLSTINNDVLLADYQKISEQAKYRDHLLLKTVYFSLTAFAVLINIFFRVDPNFRLGISAIGVLIFWAFTIASASYKHTRDACWESLREIEKENPEFQGGLSLWSIRKEVKRSFLAKFSLSSYVSTLQVLFVVFWWFMYIYLVLLSDFIPN</sequence>
<evidence type="ECO:0000313" key="3">
    <source>
        <dbReference type="Proteomes" id="UP000185744"/>
    </source>
</evidence>
<feature type="transmembrane region" description="Helical" evidence="1">
    <location>
        <begin position="127"/>
        <end position="145"/>
    </location>
</feature>
<keyword evidence="1" id="KW-0472">Membrane</keyword>
<evidence type="ECO:0000256" key="1">
    <source>
        <dbReference type="SAM" id="Phobius"/>
    </source>
</evidence>
<name>A0A1Q6DVB4_METT1</name>
<proteinExistence type="predicted"/>
<dbReference type="AlphaFoldDB" id="A0A1Q6DVB4"/>
<evidence type="ECO:0000313" key="2">
    <source>
        <dbReference type="EMBL" id="OKY78295.1"/>
    </source>
</evidence>
<keyword evidence="1" id="KW-1133">Transmembrane helix</keyword>
<accession>A0A1Q6DVB4</accession>
<feature type="transmembrane region" description="Helical" evidence="1">
    <location>
        <begin position="7"/>
        <end position="25"/>
    </location>
</feature>
<feature type="transmembrane region" description="Helical" evidence="1">
    <location>
        <begin position="193"/>
        <end position="215"/>
    </location>
</feature>
<feature type="transmembrane region" description="Helical" evidence="1">
    <location>
        <begin position="101"/>
        <end position="121"/>
    </location>
</feature>